<evidence type="ECO:0000256" key="2">
    <source>
        <dbReference type="ARBA" id="ARBA00008854"/>
    </source>
</evidence>
<reference evidence="7 8" key="1">
    <citation type="journal article" date="2015" name="Nature">
        <title>rRNA introns, odd ribosomes, and small enigmatic genomes across a large radiation of phyla.</title>
        <authorList>
            <person name="Brown C.T."/>
            <person name="Hug L.A."/>
            <person name="Thomas B.C."/>
            <person name="Sharon I."/>
            <person name="Castelle C.J."/>
            <person name="Singh A."/>
            <person name="Wilkins M.J."/>
            <person name="Williams K.H."/>
            <person name="Banfield J.F."/>
        </authorList>
    </citation>
    <scope>NUCLEOTIDE SEQUENCE [LARGE SCALE GENOMIC DNA]</scope>
</reference>
<dbReference type="PANTHER" id="PTHR34478:SF2">
    <property type="entry name" value="MEMBRANE PROTEIN"/>
    <property type="match status" value="1"/>
</dbReference>
<dbReference type="AlphaFoldDB" id="A0A0G0EVK4"/>
<dbReference type="GO" id="GO:0016020">
    <property type="term" value="C:membrane"/>
    <property type="evidence" value="ECO:0007669"/>
    <property type="project" value="UniProtKB-SubCell"/>
</dbReference>
<evidence type="ECO:0000256" key="3">
    <source>
        <dbReference type="ARBA" id="ARBA00022692"/>
    </source>
</evidence>
<evidence type="ECO:0000256" key="6">
    <source>
        <dbReference type="SAM" id="Phobius"/>
    </source>
</evidence>
<protein>
    <submittedName>
        <fullName evidence="7">LemA family protein</fullName>
    </submittedName>
</protein>
<name>A0A0G0EVK4_9BACT</name>
<evidence type="ECO:0000256" key="1">
    <source>
        <dbReference type="ARBA" id="ARBA00004167"/>
    </source>
</evidence>
<dbReference type="InterPro" id="IPR007156">
    <property type="entry name" value="MamQ_LemA"/>
</dbReference>
<dbReference type="PATRIC" id="fig|1618426.3.peg.545"/>
<dbReference type="SUPFAM" id="SSF140478">
    <property type="entry name" value="LemA-like"/>
    <property type="match status" value="1"/>
</dbReference>
<keyword evidence="4 6" id="KW-1133">Transmembrane helix</keyword>
<dbReference type="EMBL" id="LBSA01000013">
    <property type="protein sequence ID" value="KKQ09542.1"/>
    <property type="molecule type" value="Genomic_DNA"/>
</dbReference>
<proteinExistence type="inferred from homology"/>
<sequence length="184" mass="20570">MDPFTIGIIVAVVVALGWLLMTYNGLVSLRNRVKEAWSQIDVQLKRRASLIPNLVESVKGYAKHEKEVFENVTKARSALMGATDPAHKAAANDMLTGALKSLFAVAEAYPNLRASENFKQLQDEISDTETKVAASRQFYNTNVLDLNNTLEMFPSSLVGSMFGFQKEEFFKATEEDKKDIQVKF</sequence>
<evidence type="ECO:0000313" key="7">
    <source>
        <dbReference type="EMBL" id="KKQ09542.1"/>
    </source>
</evidence>
<accession>A0A0G0EVK4</accession>
<dbReference type="Pfam" id="PF04011">
    <property type="entry name" value="LemA"/>
    <property type="match status" value="1"/>
</dbReference>
<comment type="caution">
    <text evidence="7">The sequence shown here is derived from an EMBL/GenBank/DDBJ whole genome shotgun (WGS) entry which is preliminary data.</text>
</comment>
<dbReference type="PANTHER" id="PTHR34478">
    <property type="entry name" value="PROTEIN LEMA"/>
    <property type="match status" value="1"/>
</dbReference>
<evidence type="ECO:0000256" key="5">
    <source>
        <dbReference type="ARBA" id="ARBA00023136"/>
    </source>
</evidence>
<dbReference type="Proteomes" id="UP000034492">
    <property type="component" value="Unassembled WGS sequence"/>
</dbReference>
<evidence type="ECO:0000256" key="4">
    <source>
        <dbReference type="ARBA" id="ARBA00022989"/>
    </source>
</evidence>
<comment type="similarity">
    <text evidence="2">Belongs to the LemA family.</text>
</comment>
<dbReference type="InterPro" id="IPR023353">
    <property type="entry name" value="LemA-like_dom_sf"/>
</dbReference>
<comment type="subcellular location">
    <subcellularLocation>
        <location evidence="1">Membrane</location>
        <topology evidence="1">Single-pass membrane protein</topology>
    </subcellularLocation>
</comment>
<keyword evidence="3 6" id="KW-0812">Transmembrane</keyword>
<gene>
    <name evidence="7" type="ORF">US19_C0013G0016</name>
</gene>
<evidence type="ECO:0000313" key="8">
    <source>
        <dbReference type="Proteomes" id="UP000034492"/>
    </source>
</evidence>
<feature type="transmembrane region" description="Helical" evidence="6">
    <location>
        <begin position="6"/>
        <end position="26"/>
    </location>
</feature>
<keyword evidence="5 6" id="KW-0472">Membrane</keyword>
<dbReference type="Gene3D" id="1.20.1440.20">
    <property type="entry name" value="LemA-like domain"/>
    <property type="match status" value="1"/>
</dbReference>
<organism evidence="7 8">
    <name type="scientific">Candidatus Daviesbacteria bacterium GW2011_GWB1_36_5</name>
    <dbReference type="NCBI Taxonomy" id="1618426"/>
    <lineage>
        <taxon>Bacteria</taxon>
        <taxon>Candidatus Daviesiibacteriota</taxon>
    </lineage>
</organism>